<organism evidence="2">
    <name type="scientific">Myoviridae sp. ctplG2</name>
    <dbReference type="NCBI Taxonomy" id="2826700"/>
    <lineage>
        <taxon>Viruses</taxon>
        <taxon>Duplodnaviria</taxon>
        <taxon>Heunggongvirae</taxon>
        <taxon>Uroviricota</taxon>
        <taxon>Caudoviricetes</taxon>
    </lineage>
</organism>
<name>A0A8S5LVQ9_9CAUD</name>
<dbReference type="EMBL" id="BK014753">
    <property type="protein sequence ID" value="DAD74149.1"/>
    <property type="molecule type" value="Genomic_DNA"/>
</dbReference>
<protein>
    <submittedName>
        <fullName evidence="2">Uncharacterized protein</fullName>
    </submittedName>
</protein>
<reference evidence="2" key="1">
    <citation type="journal article" date="2021" name="Proc. Natl. Acad. Sci. U.S.A.">
        <title>A Catalog of Tens of Thousands of Viruses from Human Metagenomes Reveals Hidden Associations with Chronic Diseases.</title>
        <authorList>
            <person name="Tisza M.J."/>
            <person name="Buck C.B."/>
        </authorList>
    </citation>
    <scope>NUCLEOTIDE SEQUENCE</scope>
    <source>
        <strain evidence="2">CtplG2</strain>
    </source>
</reference>
<evidence type="ECO:0000313" key="2">
    <source>
        <dbReference type="EMBL" id="DAD74149.1"/>
    </source>
</evidence>
<feature type="region of interest" description="Disordered" evidence="1">
    <location>
        <begin position="25"/>
        <end position="44"/>
    </location>
</feature>
<proteinExistence type="predicted"/>
<sequence length="639" mass="72549">MRQFNPPAAVDRSVTKIENFKGVDLTNSPTNVSPGRSPEAPNMIRDVPGKVRKRMGYKLDVKYDDEIYGVFHLDGERFVHSGTKLYHGETVVYSDMNTARSKGWALGDRLYMLDGKTYLVLGKFDGKTYTVKKVSEIATVPTTFISRKPNGEGIRFQEINFLQPKFKNEFLADGEAKVFQLSLDELNSVDKVEILNSDGDWITKKVNTDYKVDLKLGTVTFTTAPEKPTVSGRDNVRITASKVIEGYADTINKCCISIVYGIEGATDRLFVGGNPKYPNRDWFSGLKSVSQEDIDKDETAKSKSLEDFTFFGDLSYSTIGLDTNEIVGYSLVGNYLAAHKSDGADGRNVIMRYGEYTALNGVQRASFRIVNTIQGIGAVGRYNFAYLNESLFATKLGIYAITAQDITGEKYTQERSFYIRNALMEEDLENAYACTYNDFYVLATPKRMYLLDGLQKVYEKNNPYSSFQYECYYWEIPNISVVFTENNTLCFGTHTGEIMKFYTDKHLQTSYNDNGEPIKARWDTNALDGELFYKKKNFKYLSAQIAPAISTGYEVWAEIKGIWKKLFDSGAKARYFDFSYIDFGKINFSSDTSPRTIGRKIRIKRVDKVRFSYRNEELNEPFGLYAIGTEFTESGNYKP</sequence>
<feature type="compositionally biased region" description="Polar residues" evidence="1">
    <location>
        <begin position="25"/>
        <end position="34"/>
    </location>
</feature>
<evidence type="ECO:0000256" key="1">
    <source>
        <dbReference type="SAM" id="MobiDB-lite"/>
    </source>
</evidence>
<accession>A0A8S5LVQ9</accession>